<dbReference type="GeneID" id="24106648"/>
<dbReference type="RefSeq" id="XP_012187369.1">
    <property type="nucleotide sequence ID" value="XM_012331979.1"/>
</dbReference>
<evidence type="ECO:0000256" key="2">
    <source>
        <dbReference type="ARBA" id="ARBA00008891"/>
    </source>
</evidence>
<dbReference type="STRING" id="1305764.R9NYQ0"/>
<comment type="pathway">
    <text evidence="1">Glycan metabolism; pectin degradation; 2-dehydro-3-deoxy-D-gluconate from pectin: step 1/5.</text>
</comment>
<dbReference type="GO" id="GO:0042545">
    <property type="term" value="P:cell wall modification"/>
    <property type="evidence" value="ECO:0007669"/>
    <property type="project" value="InterPro"/>
</dbReference>
<protein>
    <recommendedName>
        <fullName evidence="3">pectinesterase</fullName>
        <ecNumber evidence="3">3.1.1.11</ecNumber>
    </recommendedName>
</protein>
<proteinExistence type="inferred from homology"/>
<dbReference type="Proteomes" id="UP000014071">
    <property type="component" value="Unassembled WGS sequence"/>
</dbReference>
<dbReference type="EMBL" id="DF238778">
    <property type="protein sequence ID" value="GAC93782.1"/>
    <property type="molecule type" value="Genomic_DNA"/>
</dbReference>
<dbReference type="InterPro" id="IPR012334">
    <property type="entry name" value="Pectin_lyas_fold"/>
</dbReference>
<keyword evidence="5" id="KW-0063">Aspartyl esterase</keyword>
<evidence type="ECO:0000259" key="6">
    <source>
        <dbReference type="Pfam" id="PF01095"/>
    </source>
</evidence>
<organism evidence="7 8">
    <name type="scientific">Pseudozyma hubeiensis (strain SY62)</name>
    <name type="common">Yeast</name>
    <dbReference type="NCBI Taxonomy" id="1305764"/>
    <lineage>
        <taxon>Eukaryota</taxon>
        <taxon>Fungi</taxon>
        <taxon>Dikarya</taxon>
        <taxon>Basidiomycota</taxon>
        <taxon>Ustilaginomycotina</taxon>
        <taxon>Ustilaginomycetes</taxon>
        <taxon>Ustilaginales</taxon>
        <taxon>Ustilaginaceae</taxon>
        <taxon>Pseudozyma</taxon>
    </lineage>
</organism>
<evidence type="ECO:0000256" key="1">
    <source>
        <dbReference type="ARBA" id="ARBA00005184"/>
    </source>
</evidence>
<dbReference type="Pfam" id="PF01095">
    <property type="entry name" value="Pectinesterase"/>
    <property type="match status" value="1"/>
</dbReference>
<dbReference type="InterPro" id="IPR000070">
    <property type="entry name" value="Pectinesterase_cat"/>
</dbReference>
<keyword evidence="8" id="KW-1185">Reference proteome</keyword>
<dbReference type="SUPFAM" id="SSF51126">
    <property type="entry name" value="Pectin lyase-like"/>
    <property type="match status" value="1"/>
</dbReference>
<gene>
    <name evidence="7" type="ORF">PHSY_001347</name>
</gene>
<dbReference type="GO" id="GO:0045490">
    <property type="term" value="P:pectin catabolic process"/>
    <property type="evidence" value="ECO:0007669"/>
    <property type="project" value="UniProtKB-UniPathway"/>
</dbReference>
<dbReference type="PANTHER" id="PTHR31321">
    <property type="entry name" value="ACYL-COA THIOESTER HYDROLASE YBHC-RELATED"/>
    <property type="match status" value="1"/>
</dbReference>
<accession>R9NYQ0</accession>
<name>R9NYQ0_PSEHS</name>
<evidence type="ECO:0000256" key="5">
    <source>
        <dbReference type="ARBA" id="ARBA00023085"/>
    </source>
</evidence>
<evidence type="ECO:0000256" key="3">
    <source>
        <dbReference type="ARBA" id="ARBA00013229"/>
    </source>
</evidence>
<dbReference type="InterPro" id="IPR011050">
    <property type="entry name" value="Pectin_lyase_fold/virulence"/>
</dbReference>
<dbReference type="OrthoDB" id="2019149at2759"/>
<comment type="similarity">
    <text evidence="2">Belongs to the pectinesterase family.</text>
</comment>
<evidence type="ECO:0000313" key="8">
    <source>
        <dbReference type="Proteomes" id="UP000014071"/>
    </source>
</evidence>
<sequence length="324" mass="36137">MTSFSSPSRPDDNTTRTILIDAGEYHEKIIVTRRSPTIFAGITASPSSPLSNRVRIWQSTYVNQSDPTSTLHNCDAVVLSLVPPTSSQHTDFKAYNIDFTQRQILHGTPITQYQLGPSAALCVQSSTNASFYSCSFESYQDTIYIGSGSNAFFYGSIVRGMTDFIYGEGKAWFEKASLLVRACGGGITAWRGDPNNAEDEKVGVYISNSLIDRSSDASREKNLTGQCHLGRPWNADAHAVYLNTWMGDVVSQDGFKVWTRRQSNFVEGRTRFVEYNSSGPGGDMKKRNLTLERVLTDHEAKQIIWRNVFGGAPRWIDAKRLEQQ</sequence>
<dbReference type="EC" id="3.1.1.11" evidence="3"/>
<dbReference type="UniPathway" id="UPA00545">
    <property type="reaction ID" value="UER00823"/>
</dbReference>
<dbReference type="Gene3D" id="2.160.20.10">
    <property type="entry name" value="Single-stranded right-handed beta-helix, Pectin lyase-like"/>
    <property type="match status" value="1"/>
</dbReference>
<dbReference type="GO" id="GO:0030599">
    <property type="term" value="F:pectinesterase activity"/>
    <property type="evidence" value="ECO:0007669"/>
    <property type="project" value="UniProtKB-EC"/>
</dbReference>
<dbReference type="PANTHER" id="PTHR31321:SF137">
    <property type="entry name" value="PECTIN METHYL ESTERASE (EUROFUNG)"/>
    <property type="match status" value="1"/>
</dbReference>
<evidence type="ECO:0000256" key="4">
    <source>
        <dbReference type="ARBA" id="ARBA00022801"/>
    </source>
</evidence>
<dbReference type="HOGENOM" id="CLU_012243_2_0_1"/>
<dbReference type="AlphaFoldDB" id="R9NYQ0"/>
<evidence type="ECO:0000313" key="7">
    <source>
        <dbReference type="EMBL" id="GAC93782.1"/>
    </source>
</evidence>
<feature type="domain" description="Pectinesterase catalytic" evidence="6">
    <location>
        <begin position="119"/>
        <end position="287"/>
    </location>
</feature>
<dbReference type="eggNOG" id="ENOG502R6WA">
    <property type="taxonomic scope" value="Eukaryota"/>
</dbReference>
<keyword evidence="4 7" id="KW-0378">Hydrolase</keyword>
<reference evidence="8" key="1">
    <citation type="journal article" date="2013" name="Genome Announc.">
        <title>Draft genome sequence of the basidiomycetous yeast-like fungus Pseudozyma hubeiensis SY62, which produces an abundant amount of the biosurfactant mannosylerythritol lipids.</title>
        <authorList>
            <person name="Konishi M."/>
            <person name="Hatada Y."/>
            <person name="Horiuchi J."/>
        </authorList>
    </citation>
    <scope>NUCLEOTIDE SEQUENCE [LARGE SCALE GENOMIC DNA]</scope>
    <source>
        <strain evidence="8">SY62</strain>
    </source>
</reference>